<evidence type="ECO:0000313" key="2">
    <source>
        <dbReference type="EMBL" id="GAA1998920.1"/>
    </source>
</evidence>
<feature type="domain" description="Tox-ART-HYD1" evidence="1">
    <location>
        <begin position="95"/>
        <end position="130"/>
    </location>
</feature>
<dbReference type="PROSITE" id="PS50818">
    <property type="entry name" value="INTEIN_C_TER"/>
    <property type="match status" value="1"/>
</dbReference>
<dbReference type="EMBL" id="BAAAPC010000010">
    <property type="protein sequence ID" value="GAA1998920.1"/>
    <property type="molecule type" value="Genomic_DNA"/>
</dbReference>
<dbReference type="Proteomes" id="UP001501585">
    <property type="component" value="Unassembled WGS sequence"/>
</dbReference>
<keyword evidence="3" id="KW-1185">Reference proteome</keyword>
<proteinExistence type="predicted"/>
<sequence>MPGPLAGGDIVISTESHPFWVPELQEWVDAGDLWPGMWLETSAGTWVQVTATRAWTQSAKVHNLTVEGVHTFNVAVGASSDVLTHNCGGDTPGTLYHYTNQAGHDGILSSGKMYPSWKANNPKDARYGDG</sequence>
<dbReference type="InterPro" id="IPR030934">
    <property type="entry name" value="Intein_C"/>
</dbReference>
<dbReference type="InterPro" id="IPR036844">
    <property type="entry name" value="Hint_dom_sf"/>
</dbReference>
<dbReference type="Pfam" id="PF15633">
    <property type="entry name" value="Tox-ART-HYD1"/>
    <property type="match status" value="1"/>
</dbReference>
<reference evidence="3" key="1">
    <citation type="journal article" date="2019" name="Int. J. Syst. Evol. Microbiol.">
        <title>The Global Catalogue of Microorganisms (GCM) 10K type strain sequencing project: providing services to taxonomists for standard genome sequencing and annotation.</title>
        <authorList>
            <consortium name="The Broad Institute Genomics Platform"/>
            <consortium name="The Broad Institute Genome Sequencing Center for Infectious Disease"/>
            <person name="Wu L."/>
            <person name="Ma J."/>
        </authorList>
    </citation>
    <scope>NUCLEOTIDE SEQUENCE [LARGE SCALE GENOMIC DNA]</scope>
    <source>
        <strain evidence="3">JCM 15313</strain>
    </source>
</reference>
<organism evidence="2 3">
    <name type="scientific">Nocardiopsis rhodophaea</name>
    <dbReference type="NCBI Taxonomy" id="280238"/>
    <lineage>
        <taxon>Bacteria</taxon>
        <taxon>Bacillati</taxon>
        <taxon>Actinomycetota</taxon>
        <taxon>Actinomycetes</taxon>
        <taxon>Streptosporangiales</taxon>
        <taxon>Nocardiopsidaceae</taxon>
        <taxon>Nocardiopsis</taxon>
    </lineage>
</organism>
<dbReference type="SUPFAM" id="SSF51294">
    <property type="entry name" value="Hedgehog/intein (Hint) domain"/>
    <property type="match status" value="1"/>
</dbReference>
<name>A0ABP5EHP1_9ACTN</name>
<accession>A0ABP5EHP1</accession>
<protein>
    <recommendedName>
        <fullName evidence="1">Tox-ART-HYD1 domain-containing protein</fullName>
    </recommendedName>
</protein>
<dbReference type="Gene3D" id="2.170.16.10">
    <property type="entry name" value="Hedgehog/Intein (Hint) domain"/>
    <property type="match status" value="1"/>
</dbReference>
<dbReference type="InterPro" id="IPR028920">
    <property type="entry name" value="Tox-ART-HYD1_dom"/>
</dbReference>
<gene>
    <name evidence="2" type="ORF">GCM10009799_27460</name>
</gene>
<dbReference type="Pfam" id="PF07591">
    <property type="entry name" value="PT-HINT"/>
    <property type="match status" value="1"/>
</dbReference>
<comment type="caution">
    <text evidence="2">The sequence shown here is derived from an EMBL/GenBank/DDBJ whole genome shotgun (WGS) entry which is preliminary data.</text>
</comment>
<evidence type="ECO:0000259" key="1">
    <source>
        <dbReference type="Pfam" id="PF15633"/>
    </source>
</evidence>
<evidence type="ECO:0000313" key="3">
    <source>
        <dbReference type="Proteomes" id="UP001501585"/>
    </source>
</evidence>